<dbReference type="InParanoid" id="A0A2U3MUV8"/>
<name>A0A2U3MUV8_9GAMM</name>
<dbReference type="EMBL" id="OOGT01000008">
    <property type="protein sequence ID" value="SPL69133.1"/>
    <property type="molecule type" value="Genomic_DNA"/>
</dbReference>
<proteinExistence type="predicted"/>
<evidence type="ECO:0000313" key="2">
    <source>
        <dbReference type="Proteomes" id="UP000245974"/>
    </source>
</evidence>
<dbReference type="Proteomes" id="UP000245974">
    <property type="component" value="Unassembled WGS sequence"/>
</dbReference>
<gene>
    <name evidence="1" type="ORF">KPC_0311</name>
</gene>
<protein>
    <submittedName>
        <fullName evidence="1">Uncharacterized protein</fullName>
    </submittedName>
</protein>
<accession>A0A2U3MUV8</accession>
<dbReference type="AlphaFoldDB" id="A0A2U3MUV8"/>
<sequence length="234" mass="26351">MAEYVNIINDYTTVIDDTFYNLALVRKERHYFTPNEPGLTYYSRGFDIDTTGIENPLVAYSSVCATAYYGMSPNSVTLSVTALNQQGIPNAVANLNDPTKYLDVYIFGKPKDNTPNVGMKIWDEQGKLVFDANHKYMRPYRTYIENVNYTPSNSNMRNVSLTFDSNKTYAVFPLGRMFYGSVVTPDVNIYSSVCAVVGNTAYISSGIVGYEADDFGFGWGVCKHRYFFIDVTGY</sequence>
<organism evidence="1 2">
    <name type="scientific">Acinetobacter stercoris</name>
    <dbReference type="NCBI Taxonomy" id="2126983"/>
    <lineage>
        <taxon>Bacteria</taxon>
        <taxon>Pseudomonadati</taxon>
        <taxon>Pseudomonadota</taxon>
        <taxon>Gammaproteobacteria</taxon>
        <taxon>Moraxellales</taxon>
        <taxon>Moraxellaceae</taxon>
        <taxon>Acinetobacter</taxon>
    </lineage>
</organism>
<evidence type="ECO:0000313" key="1">
    <source>
        <dbReference type="EMBL" id="SPL69133.1"/>
    </source>
</evidence>
<reference evidence="2" key="1">
    <citation type="submission" date="2018-03" db="EMBL/GenBank/DDBJ databases">
        <authorList>
            <person name="Blom J."/>
        </authorList>
    </citation>
    <scope>NUCLEOTIDE SEQUENCE [LARGE SCALE GENOMIC DNA]</scope>
    <source>
        <strain evidence="2">KPC-SM-21</strain>
    </source>
</reference>
<keyword evidence="2" id="KW-1185">Reference proteome</keyword>
<dbReference type="OrthoDB" id="7007207at2"/>
<dbReference type="RefSeq" id="WP_121972682.1">
    <property type="nucleotide sequence ID" value="NZ_OOGT01000008.1"/>
</dbReference>